<dbReference type="InterPro" id="IPR053877">
    <property type="entry name" value="RskA_N"/>
</dbReference>
<evidence type="ECO:0000256" key="10">
    <source>
        <dbReference type="ARBA" id="ARBA00030803"/>
    </source>
</evidence>
<feature type="domain" description="Anti-sigma-K factor RskA N-terminal" evidence="13">
    <location>
        <begin position="6"/>
        <end position="48"/>
    </location>
</feature>
<dbReference type="InterPro" id="IPR041916">
    <property type="entry name" value="Anti_sigma_zinc_sf"/>
</dbReference>
<feature type="domain" description="Anti-sigma K factor RskA C-terminal" evidence="12">
    <location>
        <begin position="102"/>
        <end position="243"/>
    </location>
</feature>
<keyword evidence="3" id="KW-1003">Cell membrane</keyword>
<keyword evidence="15" id="KW-1185">Reference proteome</keyword>
<evidence type="ECO:0000256" key="6">
    <source>
        <dbReference type="ARBA" id="ARBA00023015"/>
    </source>
</evidence>
<keyword evidence="6" id="KW-0805">Transcription regulation</keyword>
<protein>
    <recommendedName>
        <fullName evidence="10">Regulator of SigK</fullName>
    </recommendedName>
    <alternativeName>
        <fullName evidence="9">Sigma-K anti-sigma factor RskA</fullName>
    </alternativeName>
</protein>
<keyword evidence="5 11" id="KW-1133">Transmembrane helix</keyword>
<accession>A0ABP5Z7Y7</accession>
<evidence type="ECO:0000256" key="7">
    <source>
        <dbReference type="ARBA" id="ARBA00023136"/>
    </source>
</evidence>
<evidence type="ECO:0000256" key="1">
    <source>
        <dbReference type="ARBA" id="ARBA00004167"/>
    </source>
</evidence>
<dbReference type="Pfam" id="PF10099">
    <property type="entry name" value="RskA_C"/>
    <property type="match status" value="1"/>
</dbReference>
<dbReference type="Gene3D" id="1.10.10.1320">
    <property type="entry name" value="Anti-sigma factor, zinc-finger domain"/>
    <property type="match status" value="1"/>
</dbReference>
<feature type="transmembrane region" description="Helical" evidence="11">
    <location>
        <begin position="98"/>
        <end position="118"/>
    </location>
</feature>
<evidence type="ECO:0000313" key="14">
    <source>
        <dbReference type="EMBL" id="GAA2492066.1"/>
    </source>
</evidence>
<dbReference type="PANTHER" id="PTHR37461">
    <property type="entry name" value="ANTI-SIGMA-K FACTOR RSKA"/>
    <property type="match status" value="1"/>
</dbReference>
<evidence type="ECO:0000256" key="9">
    <source>
        <dbReference type="ARBA" id="ARBA00029829"/>
    </source>
</evidence>
<dbReference type="EMBL" id="BAAATA010000016">
    <property type="protein sequence ID" value="GAA2492066.1"/>
    <property type="molecule type" value="Genomic_DNA"/>
</dbReference>
<dbReference type="RefSeq" id="WP_344383717.1">
    <property type="nucleotide sequence ID" value="NZ_BAAATA010000016.1"/>
</dbReference>
<evidence type="ECO:0000256" key="3">
    <source>
        <dbReference type="ARBA" id="ARBA00022475"/>
    </source>
</evidence>
<dbReference type="PANTHER" id="PTHR37461:SF1">
    <property type="entry name" value="ANTI-SIGMA-K FACTOR RSKA"/>
    <property type="match status" value="1"/>
</dbReference>
<evidence type="ECO:0000256" key="4">
    <source>
        <dbReference type="ARBA" id="ARBA00022692"/>
    </source>
</evidence>
<comment type="caution">
    <text evidence="14">The sequence shown here is derived from an EMBL/GenBank/DDBJ whole genome shotgun (WGS) entry which is preliminary data.</text>
</comment>
<comment type="subcellular location">
    <subcellularLocation>
        <location evidence="2">Cell membrane</location>
    </subcellularLocation>
    <subcellularLocation>
        <location evidence="1">Membrane</location>
        <topology evidence="1">Single-pass membrane protein</topology>
    </subcellularLocation>
</comment>
<evidence type="ECO:0000259" key="13">
    <source>
        <dbReference type="Pfam" id="PF22618"/>
    </source>
</evidence>
<dbReference type="InterPro" id="IPR018764">
    <property type="entry name" value="RskA_C"/>
</dbReference>
<sequence>MTAADLHTLTGAYALDALDGAEAGAFERHMAECGVCAQEVRELRETAARLALGVALVPPPAMRERVMAAVAGVRQLPPPAPEGDVVPLRGRRRGRGRLSYLAAAACLVIAVGAGGWAVNAQREAERDRARLESVRQETAMLVDLMSAPDTTMRTAPVSGGGEATVVTSRGLNRAAFLYRDLPELPDSQVYQLWYDEDGSMKSAGLVDAPEGGSGAMLLAGGPRGTDGVGVTVEPAGGSAEPSGAPVMLVPFKG</sequence>
<keyword evidence="8" id="KW-0804">Transcription</keyword>
<reference evidence="15" key="1">
    <citation type="journal article" date="2019" name="Int. J. Syst. Evol. Microbiol.">
        <title>The Global Catalogue of Microorganisms (GCM) 10K type strain sequencing project: providing services to taxonomists for standard genome sequencing and annotation.</title>
        <authorList>
            <consortium name="The Broad Institute Genomics Platform"/>
            <consortium name="The Broad Institute Genome Sequencing Center for Infectious Disease"/>
            <person name="Wu L."/>
            <person name="Ma J."/>
        </authorList>
    </citation>
    <scope>NUCLEOTIDE SEQUENCE [LARGE SCALE GENOMIC DNA]</scope>
    <source>
        <strain evidence="15">JCM 6307</strain>
    </source>
</reference>
<proteinExistence type="predicted"/>
<evidence type="ECO:0000259" key="12">
    <source>
        <dbReference type="Pfam" id="PF10099"/>
    </source>
</evidence>
<keyword evidence="7 11" id="KW-0472">Membrane</keyword>
<evidence type="ECO:0000313" key="15">
    <source>
        <dbReference type="Proteomes" id="UP001501358"/>
    </source>
</evidence>
<evidence type="ECO:0000256" key="8">
    <source>
        <dbReference type="ARBA" id="ARBA00023163"/>
    </source>
</evidence>
<evidence type="ECO:0000256" key="5">
    <source>
        <dbReference type="ARBA" id="ARBA00022989"/>
    </source>
</evidence>
<evidence type="ECO:0000256" key="11">
    <source>
        <dbReference type="SAM" id="Phobius"/>
    </source>
</evidence>
<evidence type="ECO:0000256" key="2">
    <source>
        <dbReference type="ARBA" id="ARBA00004236"/>
    </source>
</evidence>
<organism evidence="14 15">
    <name type="scientific">Streptomyces thermolineatus</name>
    <dbReference type="NCBI Taxonomy" id="44033"/>
    <lineage>
        <taxon>Bacteria</taxon>
        <taxon>Bacillati</taxon>
        <taxon>Actinomycetota</taxon>
        <taxon>Actinomycetes</taxon>
        <taxon>Kitasatosporales</taxon>
        <taxon>Streptomycetaceae</taxon>
        <taxon>Streptomyces</taxon>
    </lineage>
</organism>
<keyword evidence="4 11" id="KW-0812">Transmembrane</keyword>
<dbReference type="Pfam" id="PF22618">
    <property type="entry name" value="RskA_N"/>
    <property type="match status" value="1"/>
</dbReference>
<dbReference type="InterPro" id="IPR051474">
    <property type="entry name" value="Anti-sigma-K/W_factor"/>
</dbReference>
<name>A0ABP5Z7Y7_9ACTN</name>
<gene>
    <name evidence="14" type="ORF">GCM10010406_30180</name>
</gene>
<dbReference type="Proteomes" id="UP001501358">
    <property type="component" value="Unassembled WGS sequence"/>
</dbReference>